<protein>
    <submittedName>
        <fullName evidence="1">Uncharacterized protein</fullName>
    </submittedName>
</protein>
<dbReference type="AlphaFoldDB" id="A0AAD8E5C0"/>
<reference evidence="1" key="2">
    <citation type="submission" date="2023-05" db="EMBL/GenBank/DDBJ databases">
        <authorList>
            <person name="Fouks B."/>
        </authorList>
    </citation>
    <scope>NUCLEOTIDE SEQUENCE</scope>
    <source>
        <strain evidence="1">Stay&amp;Tobe</strain>
        <tissue evidence="1">Testes</tissue>
    </source>
</reference>
<gene>
    <name evidence="1" type="ORF">L9F63_006044</name>
</gene>
<organism evidence="1 2">
    <name type="scientific">Diploptera punctata</name>
    <name type="common">Pacific beetle cockroach</name>
    <dbReference type="NCBI Taxonomy" id="6984"/>
    <lineage>
        <taxon>Eukaryota</taxon>
        <taxon>Metazoa</taxon>
        <taxon>Ecdysozoa</taxon>
        <taxon>Arthropoda</taxon>
        <taxon>Hexapoda</taxon>
        <taxon>Insecta</taxon>
        <taxon>Pterygota</taxon>
        <taxon>Neoptera</taxon>
        <taxon>Polyneoptera</taxon>
        <taxon>Dictyoptera</taxon>
        <taxon>Blattodea</taxon>
        <taxon>Blaberoidea</taxon>
        <taxon>Blaberidae</taxon>
        <taxon>Diplopterinae</taxon>
        <taxon>Diploptera</taxon>
    </lineage>
</organism>
<dbReference type="Proteomes" id="UP001233999">
    <property type="component" value="Unassembled WGS sequence"/>
</dbReference>
<evidence type="ECO:0000313" key="1">
    <source>
        <dbReference type="EMBL" id="KAJ9577364.1"/>
    </source>
</evidence>
<proteinExistence type="predicted"/>
<name>A0AAD8E5C0_DIPPU</name>
<evidence type="ECO:0000313" key="2">
    <source>
        <dbReference type="Proteomes" id="UP001233999"/>
    </source>
</evidence>
<sequence length="57" mass="6690">FSAEECLRRPVFFHGFLLKISQRKVNDDTFQKKGSCKRRSETRIEFCRSVECTAISC</sequence>
<keyword evidence="2" id="KW-1185">Reference proteome</keyword>
<reference evidence="1" key="1">
    <citation type="journal article" date="2023" name="IScience">
        <title>Live-bearing cockroach genome reveals convergent evolutionary mechanisms linked to viviparity in insects and beyond.</title>
        <authorList>
            <person name="Fouks B."/>
            <person name="Harrison M.C."/>
            <person name="Mikhailova A.A."/>
            <person name="Marchal E."/>
            <person name="English S."/>
            <person name="Carruthers M."/>
            <person name="Jennings E.C."/>
            <person name="Chiamaka E.L."/>
            <person name="Frigard R.A."/>
            <person name="Pippel M."/>
            <person name="Attardo G.M."/>
            <person name="Benoit J.B."/>
            <person name="Bornberg-Bauer E."/>
            <person name="Tobe S.S."/>
        </authorList>
    </citation>
    <scope>NUCLEOTIDE SEQUENCE</scope>
    <source>
        <strain evidence="1">Stay&amp;Tobe</strain>
    </source>
</reference>
<feature type="non-terminal residue" evidence="1">
    <location>
        <position position="1"/>
    </location>
</feature>
<accession>A0AAD8E5C0</accession>
<comment type="caution">
    <text evidence="1">The sequence shown here is derived from an EMBL/GenBank/DDBJ whole genome shotgun (WGS) entry which is preliminary data.</text>
</comment>
<dbReference type="EMBL" id="JASPKZ010009364">
    <property type="protein sequence ID" value="KAJ9577364.1"/>
    <property type="molecule type" value="Genomic_DNA"/>
</dbReference>